<dbReference type="EMBL" id="BDQV01000640">
    <property type="protein sequence ID" value="GAY66950.1"/>
    <property type="molecule type" value="Genomic_DNA"/>
</dbReference>
<keyword evidence="3" id="KW-1185">Reference proteome</keyword>
<evidence type="ECO:0000313" key="2">
    <source>
        <dbReference type="EMBL" id="GAY66950.1"/>
    </source>
</evidence>
<comment type="caution">
    <text evidence="2">The sequence shown here is derived from an EMBL/GenBank/DDBJ whole genome shotgun (WGS) entry which is preliminary data.</text>
</comment>
<evidence type="ECO:0000256" key="1">
    <source>
        <dbReference type="SAM" id="SignalP"/>
    </source>
</evidence>
<organism evidence="2 3">
    <name type="scientific">Citrus unshiu</name>
    <name type="common">Satsuma mandarin</name>
    <name type="synonym">Citrus nobilis var. unshiu</name>
    <dbReference type="NCBI Taxonomy" id="55188"/>
    <lineage>
        <taxon>Eukaryota</taxon>
        <taxon>Viridiplantae</taxon>
        <taxon>Streptophyta</taxon>
        <taxon>Embryophyta</taxon>
        <taxon>Tracheophyta</taxon>
        <taxon>Spermatophyta</taxon>
        <taxon>Magnoliopsida</taxon>
        <taxon>eudicotyledons</taxon>
        <taxon>Gunneridae</taxon>
        <taxon>Pentapetalae</taxon>
        <taxon>rosids</taxon>
        <taxon>malvids</taxon>
        <taxon>Sapindales</taxon>
        <taxon>Rutaceae</taxon>
        <taxon>Aurantioideae</taxon>
        <taxon>Citrus</taxon>
    </lineage>
</organism>
<accession>A0A2H5QQP6</accession>
<sequence>MFILTLRTFWHSCFALCSPFLQLHFRHPKSCLSPIQQLYLEAGGANLLQDSTCAVDLCISFLEPPPATITRPRCLGL</sequence>
<gene>
    <name evidence="2" type="ORF">CUMW_252890</name>
</gene>
<evidence type="ECO:0008006" key="4">
    <source>
        <dbReference type="Google" id="ProtNLM"/>
    </source>
</evidence>
<protein>
    <recommendedName>
        <fullName evidence="4">Secreted protein</fullName>
    </recommendedName>
</protein>
<keyword evidence="1" id="KW-0732">Signal</keyword>
<feature type="signal peptide" evidence="1">
    <location>
        <begin position="1"/>
        <end position="15"/>
    </location>
</feature>
<dbReference type="Proteomes" id="UP000236630">
    <property type="component" value="Unassembled WGS sequence"/>
</dbReference>
<reference evidence="2 3" key="1">
    <citation type="journal article" date="2017" name="Front. Genet.">
        <title>Draft sequencing of the heterozygous diploid genome of Satsuma (Citrus unshiu Marc.) using a hybrid assembly approach.</title>
        <authorList>
            <person name="Shimizu T."/>
            <person name="Tanizawa Y."/>
            <person name="Mochizuki T."/>
            <person name="Nagasaki H."/>
            <person name="Yoshioka T."/>
            <person name="Toyoda A."/>
            <person name="Fujiyama A."/>
            <person name="Kaminuma E."/>
            <person name="Nakamura Y."/>
        </authorList>
    </citation>
    <scope>NUCLEOTIDE SEQUENCE [LARGE SCALE GENOMIC DNA]</scope>
    <source>
        <strain evidence="3">cv. Miyagawa wase</strain>
    </source>
</reference>
<proteinExistence type="predicted"/>
<name>A0A2H5QQP6_CITUN</name>
<evidence type="ECO:0000313" key="3">
    <source>
        <dbReference type="Proteomes" id="UP000236630"/>
    </source>
</evidence>
<dbReference type="AlphaFoldDB" id="A0A2H5QQP6"/>
<feature type="chain" id="PRO_5014180265" description="Secreted protein" evidence="1">
    <location>
        <begin position="16"/>
        <end position="77"/>
    </location>
</feature>